<sequence length="193" mass="20394">MVWDVGTGAAMLTLGPEVHPDTIYSVDWSRDGGLICTSCRDKRVRIIEPRKGTVVAEKDRPHEGTRPVRAVFVSEGKILTTGFSRMSERQVALWDTVSAGAGSRGPPGWEPRLEVSSLLCHSPGRMAMGLSLPRREMVVPTGWSGGPSQVTAQGRPPSQGLGCYLSPVSTEAPGGAAVPAGAGHQQRCPAALL</sequence>
<dbReference type="InterPro" id="IPR001680">
    <property type="entry name" value="WD40_rpt"/>
</dbReference>
<proteinExistence type="evidence at transcript level"/>
<dbReference type="PANTHER" id="PTHR10856">
    <property type="entry name" value="CORONIN"/>
    <property type="match status" value="1"/>
</dbReference>
<protein>
    <submittedName>
        <fullName evidence="1">cDNA FLJ41407 fis, clone BRHIP2000819, moderately similar to Human actin binding protein p57</fullName>
    </submittedName>
</protein>
<dbReference type="SMR" id="Q6ZW98"/>
<dbReference type="Gene3D" id="2.130.10.10">
    <property type="entry name" value="YVTN repeat-like/Quinoprotein amine dehydrogenase"/>
    <property type="match status" value="1"/>
</dbReference>
<dbReference type="PeptideAtlas" id="Q6ZW98"/>
<name>Q6ZW98_HUMAN</name>
<evidence type="ECO:0000313" key="1">
    <source>
        <dbReference type="EMBL" id="BAC85606.1"/>
    </source>
</evidence>
<dbReference type="PANTHER" id="PTHR10856:SF18">
    <property type="entry name" value="CORONIN-1A"/>
    <property type="match status" value="1"/>
</dbReference>
<accession>Q6ZW98</accession>
<dbReference type="EMBL" id="AK123401">
    <property type="protein sequence ID" value="BAC85606.1"/>
    <property type="molecule type" value="mRNA"/>
</dbReference>
<dbReference type="SUPFAM" id="SSF101908">
    <property type="entry name" value="Putative isomerase YbhE"/>
    <property type="match status" value="1"/>
</dbReference>
<reference evidence="1" key="1">
    <citation type="submission" date="2003-07" db="EMBL/GenBank/DDBJ databases">
        <title>NEDO human cDNA sequencing project.</title>
        <authorList>
            <person name="Kawakami B."/>
            <person name="Sugiyama A."/>
            <person name="Takemoto M."/>
            <person name="Sugiyama T."/>
            <person name="Irie R."/>
            <person name="Otsuki T."/>
            <person name="Sato H."/>
            <person name="Wakamatsu A."/>
            <person name="Ishii S."/>
            <person name="Yamamoto J."/>
            <person name="Isono Y."/>
            <person name="Kawai-Hio Y."/>
            <person name="Saito K."/>
            <person name="Nishikawa T."/>
            <person name="Kimura K."/>
            <person name="Yamashita H."/>
            <person name="Matsuo K."/>
            <person name="Nakamura Y."/>
            <person name="Sekine M."/>
            <person name="Kikuchi H."/>
            <person name="Kanda K."/>
            <person name="Wagatsuma M."/>
            <person name="Murakawa K."/>
            <person name="Kanehori K."/>
            <person name="Takahashi-Fujii A."/>
            <person name="Oshima A."/>
            <person name="Suzuki Y."/>
            <person name="Sugano S."/>
            <person name="Nagahari K."/>
            <person name="Masuho Y."/>
            <person name="Nagai K."/>
            <person name="Isogai T."/>
        </authorList>
    </citation>
    <scope>NUCLEOTIDE SEQUENCE</scope>
    <source>
        <tissue evidence="1">Hippocampus</tissue>
    </source>
</reference>
<dbReference type="InterPro" id="IPR015943">
    <property type="entry name" value="WD40/YVTN_repeat-like_dom_sf"/>
</dbReference>
<dbReference type="Pfam" id="PF00400">
    <property type="entry name" value="WD40"/>
    <property type="match status" value="1"/>
</dbReference>
<dbReference type="AlphaFoldDB" id="Q6ZW98"/>
<organism evidence="1">
    <name type="scientific">Homo sapiens</name>
    <name type="common">Human</name>
    <dbReference type="NCBI Taxonomy" id="9606"/>
    <lineage>
        <taxon>Eukaryota</taxon>
        <taxon>Metazoa</taxon>
        <taxon>Chordata</taxon>
        <taxon>Craniata</taxon>
        <taxon>Vertebrata</taxon>
        <taxon>Euteleostomi</taxon>
        <taxon>Mammalia</taxon>
        <taxon>Eutheria</taxon>
        <taxon>Euarchontoglires</taxon>
        <taxon>Primates</taxon>
        <taxon>Haplorrhini</taxon>
        <taxon>Catarrhini</taxon>
        <taxon>Hominidae</taxon>
        <taxon>Homo</taxon>
    </lineage>
</organism>
<dbReference type="SMART" id="SM00320">
    <property type="entry name" value="WD40"/>
    <property type="match status" value="1"/>
</dbReference>
<dbReference type="InterPro" id="IPR015505">
    <property type="entry name" value="Coronin"/>
</dbReference>